<dbReference type="InterPro" id="IPR002315">
    <property type="entry name" value="tRNA-synt_gly"/>
</dbReference>
<dbReference type="InterPro" id="IPR002314">
    <property type="entry name" value="aa-tRNA-synt_IIb"/>
</dbReference>
<accession>A0A9Y1BKP5</accession>
<reference evidence="10" key="1">
    <citation type="journal article" date="2022" name="Nat. Microbiol.">
        <title>Unique mobile elements and scalable gene flow at the prokaryote-eukaryote boundary revealed by circularized Asgard archaea genomes.</title>
        <authorList>
            <person name="Wu F."/>
            <person name="Speth D.R."/>
            <person name="Philosof A."/>
            <person name="Cremiere A."/>
            <person name="Narayanan A."/>
            <person name="Barco R.A."/>
            <person name="Connon S.A."/>
            <person name="Amend J.P."/>
            <person name="Antoshechkin I.A."/>
            <person name="Orphan V.J."/>
        </authorList>
    </citation>
    <scope>NUCLEOTIDE SEQUENCE</scope>
    <source>
        <strain evidence="10">PM71</strain>
    </source>
</reference>
<dbReference type="InterPro" id="IPR027031">
    <property type="entry name" value="Gly-tRNA_synthase/POLG2"/>
</dbReference>
<sequence length="516" mass="59157">MSSMTEENKIEKVIDVCLRRGFVNQTAEIYGGASGFFDLGPLGTLMRQKLVDFWRQLFVLDNDNVFEIDGSLLLPESVFKASGHLDSFEDPLIQCKNCKSMYRADHIISQNTGISAEGLSLEELDKIVEENKIVCPSCKGELDKARQFNLMFSTGIGPVSGNKGYLRPETAQNIFVNFKRYASFMRNKLPFGIAQVGKSFRNEISPRNFLIRVREFEQMEIEMFFDPEQANDFSLFDFVEDVEINVVTKEMQEKEWSKPLLISVKEAIEKGIIPNQVMGYFIAMESEMLQALGIPKDSFWFRYMLPHETPHYSGGNLDLEVKLSIGKVEIIGNAYRTDYDLKKHQKASKSTFTIVSNNKKVLPHVVEPSMGVGRILYTVLEYCYREDESRSWSWFKFPASIAPIEIAVFPLMKKDGLAEYAQDLHLDLKDAGFVSFYDDTGKIGKRYARADEIGILYCITVDYESLEKDTVTIRDRDSTKQIRVSIEDLEDVLDALLEEELTFEELIENQKYLIEQ</sequence>
<dbReference type="InterPro" id="IPR033731">
    <property type="entry name" value="GlyRS-like_core"/>
</dbReference>
<dbReference type="SUPFAM" id="SSF52954">
    <property type="entry name" value="Class II aaRS ABD-related"/>
    <property type="match status" value="1"/>
</dbReference>
<keyword evidence="3" id="KW-0547">Nucleotide-binding</keyword>
<dbReference type="InterPro" id="IPR004154">
    <property type="entry name" value="Anticodon-bd"/>
</dbReference>
<organism evidence="10">
    <name type="scientific">Candidatus Heimdallarchaeum aukensis</name>
    <dbReference type="NCBI Taxonomy" id="2876573"/>
    <lineage>
        <taxon>Archaea</taxon>
        <taxon>Promethearchaeati</taxon>
        <taxon>Candidatus Heimdallarchaeota</taxon>
        <taxon>Candidatus Heimdallarchaeia (ex Rinke et al. 2021) (nom. nud.)</taxon>
        <taxon>Candidatus Heimdallarchaeales</taxon>
        <taxon>Candidatus Heimdallarchaeaceae</taxon>
        <taxon>Candidatus Heimdallarchaeum</taxon>
    </lineage>
</organism>
<feature type="domain" description="Anticodon-binding" evidence="9">
    <location>
        <begin position="406"/>
        <end position="494"/>
    </location>
</feature>
<evidence type="ECO:0000256" key="3">
    <source>
        <dbReference type="ARBA" id="ARBA00022741"/>
    </source>
</evidence>
<dbReference type="PRINTS" id="PR01043">
    <property type="entry name" value="TRNASYNTHGLY"/>
</dbReference>
<keyword evidence="6" id="KW-0030">Aminoacyl-tRNA synthetase</keyword>
<name>A0A9Y1BKP5_9ARCH</name>
<dbReference type="Proteomes" id="UP001201020">
    <property type="component" value="Chromosome"/>
</dbReference>
<evidence type="ECO:0000259" key="9">
    <source>
        <dbReference type="Pfam" id="PF03129"/>
    </source>
</evidence>
<evidence type="ECO:0000256" key="5">
    <source>
        <dbReference type="ARBA" id="ARBA00022917"/>
    </source>
</evidence>
<feature type="domain" description="Aminoacyl-tRNA synthetase class II (G/ P/ S/T)" evidence="8">
    <location>
        <begin position="165"/>
        <end position="381"/>
    </location>
</feature>
<dbReference type="GO" id="GO:0004820">
    <property type="term" value="F:glycine-tRNA ligase activity"/>
    <property type="evidence" value="ECO:0007669"/>
    <property type="project" value="UniProtKB-EC"/>
</dbReference>
<dbReference type="PANTHER" id="PTHR10745">
    <property type="entry name" value="GLYCYL-TRNA SYNTHETASE/DNA POLYMERASE SUBUNIT GAMMA-2"/>
    <property type="match status" value="1"/>
</dbReference>
<proteinExistence type="inferred from homology"/>
<evidence type="ECO:0000256" key="1">
    <source>
        <dbReference type="ARBA" id="ARBA00008226"/>
    </source>
</evidence>
<dbReference type="AlphaFoldDB" id="A0A9Y1BKP5"/>
<dbReference type="NCBIfam" id="NF003211">
    <property type="entry name" value="PRK04173.1"/>
    <property type="match status" value="1"/>
</dbReference>
<dbReference type="CDD" id="cd00774">
    <property type="entry name" value="GlyRS-like_core"/>
    <property type="match status" value="1"/>
</dbReference>
<dbReference type="GO" id="GO:0006426">
    <property type="term" value="P:glycyl-tRNA aminoacylation"/>
    <property type="evidence" value="ECO:0007669"/>
    <property type="project" value="InterPro"/>
</dbReference>
<keyword evidence="7" id="KW-0175">Coiled coil</keyword>
<evidence type="ECO:0000256" key="6">
    <source>
        <dbReference type="ARBA" id="ARBA00023146"/>
    </source>
</evidence>
<dbReference type="EC" id="6.1.1.14" evidence="10"/>
<feature type="coiled-coil region" evidence="7">
    <location>
        <begin position="479"/>
        <end position="506"/>
    </location>
</feature>
<dbReference type="Pfam" id="PF00587">
    <property type="entry name" value="tRNA-synt_2b"/>
    <property type="match status" value="1"/>
</dbReference>
<keyword evidence="5" id="KW-0648">Protein biosynthesis</keyword>
<dbReference type="GO" id="GO:0005524">
    <property type="term" value="F:ATP binding"/>
    <property type="evidence" value="ECO:0007669"/>
    <property type="project" value="UniProtKB-KW"/>
</dbReference>
<dbReference type="NCBIfam" id="TIGR00389">
    <property type="entry name" value="glyS_dimeric"/>
    <property type="match status" value="1"/>
</dbReference>
<evidence type="ECO:0000313" key="10">
    <source>
        <dbReference type="EMBL" id="UJG40794.1"/>
    </source>
</evidence>
<dbReference type="InterPro" id="IPR036621">
    <property type="entry name" value="Anticodon-bd_dom_sf"/>
</dbReference>
<dbReference type="GO" id="GO:0005737">
    <property type="term" value="C:cytoplasm"/>
    <property type="evidence" value="ECO:0007669"/>
    <property type="project" value="InterPro"/>
</dbReference>
<dbReference type="Gene3D" id="3.30.930.10">
    <property type="entry name" value="Bira Bifunctional Protein, Domain 2"/>
    <property type="match status" value="2"/>
</dbReference>
<evidence type="ECO:0000259" key="8">
    <source>
        <dbReference type="Pfam" id="PF00587"/>
    </source>
</evidence>
<dbReference type="EMBL" id="CP084166">
    <property type="protein sequence ID" value="UJG40794.1"/>
    <property type="molecule type" value="Genomic_DNA"/>
</dbReference>
<dbReference type="InterPro" id="IPR045864">
    <property type="entry name" value="aa-tRNA-synth_II/BPL/LPL"/>
</dbReference>
<comment type="similarity">
    <text evidence="1">Belongs to the class-II aminoacyl-tRNA synthetase family.</text>
</comment>
<dbReference type="Pfam" id="PF03129">
    <property type="entry name" value="HGTP_anticodon"/>
    <property type="match status" value="1"/>
</dbReference>
<gene>
    <name evidence="10" type="primary">glyS</name>
    <name evidence="10" type="ORF">K9W45_13275</name>
</gene>
<keyword evidence="4" id="KW-0067">ATP-binding</keyword>
<evidence type="ECO:0000256" key="4">
    <source>
        <dbReference type="ARBA" id="ARBA00022840"/>
    </source>
</evidence>
<dbReference type="Gene3D" id="3.40.50.800">
    <property type="entry name" value="Anticodon-binding domain"/>
    <property type="match status" value="1"/>
</dbReference>
<evidence type="ECO:0000256" key="7">
    <source>
        <dbReference type="SAM" id="Coils"/>
    </source>
</evidence>
<evidence type="ECO:0000256" key="2">
    <source>
        <dbReference type="ARBA" id="ARBA00022598"/>
    </source>
</evidence>
<dbReference type="CDD" id="cd00858">
    <property type="entry name" value="GlyRS_anticodon"/>
    <property type="match status" value="1"/>
</dbReference>
<protein>
    <submittedName>
        <fullName evidence="10">Glycine--tRNA ligase</fullName>
        <ecNumber evidence="10">6.1.1.14</ecNumber>
    </submittedName>
</protein>
<dbReference type="PANTHER" id="PTHR10745:SF0">
    <property type="entry name" value="GLYCINE--TRNA LIGASE"/>
    <property type="match status" value="1"/>
</dbReference>
<dbReference type="SUPFAM" id="SSF55681">
    <property type="entry name" value="Class II aaRS and biotin synthetases"/>
    <property type="match status" value="1"/>
</dbReference>
<keyword evidence="2 10" id="KW-0436">Ligase</keyword>